<sequence length="123" mass="13927">MNKRAVGESSPFSRRIAAEIDRAVVLSKYPASTIIAEAGMSRNYFYKRIRGENPFNTNDIDRLCQILGEDPVDIVQRASRLTVVGSRPTRPLVRKPVDLEEHIDWNQAAAYRDDEPDVDDHTA</sequence>
<evidence type="ECO:0008006" key="3">
    <source>
        <dbReference type="Google" id="ProtNLM"/>
    </source>
</evidence>
<comment type="caution">
    <text evidence="1">The sequence shown here is derived from an EMBL/GenBank/DDBJ whole genome shotgun (WGS) entry which is preliminary data.</text>
</comment>
<organism evidence="1 2">
    <name type="scientific">Candidatus Lumbricidiphila eiseniae</name>
    <dbReference type="NCBI Taxonomy" id="1969409"/>
    <lineage>
        <taxon>Bacteria</taxon>
        <taxon>Bacillati</taxon>
        <taxon>Actinomycetota</taxon>
        <taxon>Actinomycetes</taxon>
        <taxon>Micrococcales</taxon>
        <taxon>Microbacteriaceae</taxon>
        <taxon>Candidatus Lumbricidiphila</taxon>
    </lineage>
</organism>
<proteinExistence type="predicted"/>
<dbReference type="Proteomes" id="UP000219994">
    <property type="component" value="Unassembled WGS sequence"/>
</dbReference>
<evidence type="ECO:0000313" key="1">
    <source>
        <dbReference type="EMBL" id="PDQ35130.1"/>
    </source>
</evidence>
<accession>A0A2A6FR26</accession>
<dbReference type="AlphaFoldDB" id="A0A2A6FR26"/>
<gene>
    <name evidence="1" type="ORF">B5766_07350</name>
</gene>
<protein>
    <recommendedName>
        <fullName evidence="3">HTH cro/C1-type domain-containing protein</fullName>
    </recommendedName>
</protein>
<name>A0A2A6FR26_9MICO</name>
<reference evidence="2" key="1">
    <citation type="submission" date="2017-03" db="EMBL/GenBank/DDBJ databases">
        <authorList>
            <person name="Lund M.B."/>
        </authorList>
    </citation>
    <scope>NUCLEOTIDE SEQUENCE [LARGE SCALE GENOMIC DNA]</scope>
</reference>
<evidence type="ECO:0000313" key="2">
    <source>
        <dbReference type="Proteomes" id="UP000219994"/>
    </source>
</evidence>
<dbReference type="EMBL" id="NAEP01000039">
    <property type="protein sequence ID" value="PDQ35130.1"/>
    <property type="molecule type" value="Genomic_DNA"/>
</dbReference>